<keyword evidence="2" id="KW-1185">Reference proteome</keyword>
<name>A0A2S6MWC6_RHOGL</name>
<protein>
    <recommendedName>
        <fullName evidence="3">DUF4089 domain-containing protein</fullName>
    </recommendedName>
</protein>
<dbReference type="Proteomes" id="UP000239724">
    <property type="component" value="Unassembled WGS sequence"/>
</dbReference>
<reference evidence="1 2" key="1">
    <citation type="journal article" date="2018" name="Arch. Microbiol.">
        <title>New insights into the metabolic potential of the phototrophic purple bacterium Rhodopila globiformis DSM 161(T) from its draft genome sequence and evidence for a vanadium-dependent nitrogenase.</title>
        <authorList>
            <person name="Imhoff J.F."/>
            <person name="Rahn T."/>
            <person name="Kunzel S."/>
            <person name="Neulinger S.C."/>
        </authorList>
    </citation>
    <scope>NUCLEOTIDE SEQUENCE [LARGE SCALE GENOMIC DNA]</scope>
    <source>
        <strain evidence="1 2">DSM 161</strain>
    </source>
</reference>
<proteinExistence type="predicted"/>
<evidence type="ECO:0000313" key="1">
    <source>
        <dbReference type="EMBL" id="PPQ26658.1"/>
    </source>
</evidence>
<gene>
    <name evidence="1" type="ORF">CCS01_29550</name>
</gene>
<dbReference type="AlphaFoldDB" id="A0A2S6MWC6"/>
<comment type="caution">
    <text evidence="1">The sequence shown here is derived from an EMBL/GenBank/DDBJ whole genome shotgun (WGS) entry which is preliminary data.</text>
</comment>
<accession>A0A2S6MWC6</accession>
<evidence type="ECO:0000313" key="2">
    <source>
        <dbReference type="Proteomes" id="UP000239724"/>
    </source>
</evidence>
<dbReference type="EMBL" id="NHRY01000268">
    <property type="protein sequence ID" value="PPQ26658.1"/>
    <property type="molecule type" value="Genomic_DNA"/>
</dbReference>
<organism evidence="1 2">
    <name type="scientific">Rhodopila globiformis</name>
    <name type="common">Rhodopseudomonas globiformis</name>
    <dbReference type="NCBI Taxonomy" id="1071"/>
    <lineage>
        <taxon>Bacteria</taxon>
        <taxon>Pseudomonadati</taxon>
        <taxon>Pseudomonadota</taxon>
        <taxon>Alphaproteobacteria</taxon>
        <taxon>Acetobacterales</taxon>
        <taxon>Acetobacteraceae</taxon>
        <taxon>Rhodopila</taxon>
    </lineage>
</organism>
<sequence>MSEISFEARVKATGLRPTPSDLPNLEALVRDLDRAAALLRGPRSDAEEPLSTFRLWPSGAA</sequence>
<evidence type="ECO:0008006" key="3">
    <source>
        <dbReference type="Google" id="ProtNLM"/>
    </source>
</evidence>
<dbReference type="RefSeq" id="WP_104522492.1">
    <property type="nucleotide sequence ID" value="NZ_NHRY01000268.1"/>
</dbReference>